<dbReference type="EMBL" id="UYWY01019672">
    <property type="protein sequence ID" value="VDM38715.1"/>
    <property type="molecule type" value="Genomic_DNA"/>
</dbReference>
<reference evidence="1 2" key="2">
    <citation type="submission" date="2018-11" db="EMBL/GenBank/DDBJ databases">
        <authorList>
            <consortium name="Pathogen Informatics"/>
        </authorList>
    </citation>
    <scope>NUCLEOTIDE SEQUENCE [LARGE SCALE GENOMIC DNA]</scope>
</reference>
<accession>A0A183UFX4</accession>
<sequence>MKPSTAKYQKLMLAPHEAVAFEPAIRKEAKVALGHETRTDKSVRCTYEKRTLSPYGAFGKCECTVSKTAELNLRMRDSAAMAPTHVKKQRRGDLTYALKNNGSANDGNARILCIPVKNVSVNCACAVQMSAAQISRIDSLHGVKITVKA</sequence>
<reference evidence="3" key="1">
    <citation type="submission" date="2016-06" db="UniProtKB">
        <authorList>
            <consortium name="WormBaseParasite"/>
        </authorList>
    </citation>
    <scope>IDENTIFICATION</scope>
</reference>
<name>A0A183UFX4_TOXCA</name>
<evidence type="ECO:0000313" key="3">
    <source>
        <dbReference type="WBParaSite" id="TCNE_0000739401-mRNA-1"/>
    </source>
</evidence>
<dbReference type="AlphaFoldDB" id="A0A183UFX4"/>
<gene>
    <name evidence="1" type="ORF">TCNE_LOCUS7394</name>
</gene>
<dbReference type="WBParaSite" id="TCNE_0000739401-mRNA-1">
    <property type="protein sequence ID" value="TCNE_0000739401-mRNA-1"/>
    <property type="gene ID" value="TCNE_0000739401"/>
</dbReference>
<proteinExistence type="predicted"/>
<evidence type="ECO:0000313" key="2">
    <source>
        <dbReference type="Proteomes" id="UP000050794"/>
    </source>
</evidence>
<keyword evidence="2" id="KW-1185">Reference proteome</keyword>
<organism evidence="2 3">
    <name type="scientific">Toxocara canis</name>
    <name type="common">Canine roundworm</name>
    <dbReference type="NCBI Taxonomy" id="6265"/>
    <lineage>
        <taxon>Eukaryota</taxon>
        <taxon>Metazoa</taxon>
        <taxon>Ecdysozoa</taxon>
        <taxon>Nematoda</taxon>
        <taxon>Chromadorea</taxon>
        <taxon>Rhabditida</taxon>
        <taxon>Spirurina</taxon>
        <taxon>Ascaridomorpha</taxon>
        <taxon>Ascaridoidea</taxon>
        <taxon>Toxocaridae</taxon>
        <taxon>Toxocara</taxon>
    </lineage>
</organism>
<evidence type="ECO:0000313" key="1">
    <source>
        <dbReference type="EMBL" id="VDM38715.1"/>
    </source>
</evidence>
<protein>
    <submittedName>
        <fullName evidence="1 3">Uncharacterized protein</fullName>
    </submittedName>
</protein>
<dbReference type="Proteomes" id="UP000050794">
    <property type="component" value="Unassembled WGS sequence"/>
</dbReference>